<comment type="caution">
    <text evidence="1">The sequence shown here is derived from an EMBL/GenBank/DDBJ whole genome shotgun (WGS) entry which is preliminary data.</text>
</comment>
<dbReference type="Proteomes" id="UP000541033">
    <property type="component" value="Unassembled WGS sequence"/>
</dbReference>
<keyword evidence="1" id="KW-0548">Nucleotidyltransferase</keyword>
<dbReference type="GO" id="GO:0016779">
    <property type="term" value="F:nucleotidyltransferase activity"/>
    <property type="evidence" value="ECO:0007669"/>
    <property type="project" value="UniProtKB-KW"/>
</dbReference>
<dbReference type="SUPFAM" id="SSF81301">
    <property type="entry name" value="Nucleotidyltransferase"/>
    <property type="match status" value="1"/>
</dbReference>
<keyword evidence="2" id="KW-1185">Reference proteome</keyword>
<dbReference type="Pfam" id="PF04439">
    <property type="entry name" value="Adenyl_transf"/>
    <property type="match status" value="1"/>
</dbReference>
<sequence>MENPHDLLEKVLAFARESDIIDAVILTGSRGRNARVDRFSDLDLELIMTSNDIATHQLWDSDVWLTSIGPVLVSIHLANGGDGEPDWPTCLAVFAGGRKIDFTLAGPLRIERMRRSGLDATYTRGFTVLLDKSGITRELPTHTPARPAAAMPSSDEVDAHQREFWFEATQVPIYVARDDLWPAQLRLAEMREQLLVMSQWMVTAPSPSRGQPERVEGQAGVADTWHNGHHLGEWLPEPYSSQVAATFALYTQDSIGKALLATIDLYDAVAKEACAKLGFVDLALRDRVLAHVERVISPETDLRNDH</sequence>
<dbReference type="EMBL" id="JAAMOX010000002">
    <property type="protein sequence ID" value="NIH54731.1"/>
    <property type="molecule type" value="Genomic_DNA"/>
</dbReference>
<reference evidence="1 2" key="1">
    <citation type="submission" date="2020-02" db="EMBL/GenBank/DDBJ databases">
        <title>Sequencing the genomes of 1000 actinobacteria strains.</title>
        <authorList>
            <person name="Klenk H.-P."/>
        </authorList>
    </citation>
    <scope>NUCLEOTIDE SEQUENCE [LARGE SCALE GENOMIC DNA]</scope>
    <source>
        <strain evidence="1 2">DSM 27960</strain>
    </source>
</reference>
<dbReference type="InterPro" id="IPR043519">
    <property type="entry name" value="NT_sf"/>
</dbReference>
<dbReference type="InterPro" id="IPR007530">
    <property type="entry name" value="Aminoglycoside_adenylylTfrase"/>
</dbReference>
<gene>
    <name evidence="1" type="ORF">FHX76_002627</name>
</gene>
<dbReference type="AlphaFoldDB" id="A0A7X5R365"/>
<accession>A0A7X5R365</accession>
<dbReference type="SUPFAM" id="SSF81631">
    <property type="entry name" value="PAP/OAS1 substrate-binding domain"/>
    <property type="match status" value="1"/>
</dbReference>
<dbReference type="Gene3D" id="3.30.460.10">
    <property type="entry name" value="Beta Polymerase, domain 2"/>
    <property type="match status" value="1"/>
</dbReference>
<name>A0A7X5R365_9MICO</name>
<dbReference type="RefSeq" id="WP_167151261.1">
    <property type="nucleotide sequence ID" value="NZ_JAAMOX010000002.1"/>
</dbReference>
<organism evidence="1 2">
    <name type="scientific">Lysinibacter cavernae</name>
    <dbReference type="NCBI Taxonomy" id="1640652"/>
    <lineage>
        <taxon>Bacteria</taxon>
        <taxon>Bacillati</taxon>
        <taxon>Actinomycetota</taxon>
        <taxon>Actinomycetes</taxon>
        <taxon>Micrococcales</taxon>
        <taxon>Microbacteriaceae</taxon>
        <taxon>Lysinibacter</taxon>
    </lineage>
</organism>
<keyword evidence="1" id="KW-0808">Transferase</keyword>
<proteinExistence type="predicted"/>
<protein>
    <submittedName>
        <fullName evidence="1">Aminoglycoside 6-adenylyltransferase</fullName>
        <ecNumber evidence="1">2.7.7.-</ecNumber>
    </submittedName>
</protein>
<dbReference type="EC" id="2.7.7.-" evidence="1"/>
<evidence type="ECO:0000313" key="1">
    <source>
        <dbReference type="EMBL" id="NIH54731.1"/>
    </source>
</evidence>
<dbReference type="Gene3D" id="1.20.120.330">
    <property type="entry name" value="Nucleotidyltransferases domain 2"/>
    <property type="match status" value="1"/>
</dbReference>
<evidence type="ECO:0000313" key="2">
    <source>
        <dbReference type="Proteomes" id="UP000541033"/>
    </source>
</evidence>